<evidence type="ECO:0000256" key="9">
    <source>
        <dbReference type="ARBA" id="ARBA00023136"/>
    </source>
</evidence>
<keyword evidence="9 12" id="KW-0472">Membrane</keyword>
<evidence type="ECO:0000256" key="7">
    <source>
        <dbReference type="ARBA" id="ARBA00022927"/>
    </source>
</evidence>
<dbReference type="PROSITE" id="PS50928">
    <property type="entry name" value="ABC_TM1"/>
    <property type="match status" value="1"/>
</dbReference>
<evidence type="ECO:0000256" key="3">
    <source>
        <dbReference type="ARBA" id="ARBA00022475"/>
    </source>
</evidence>
<feature type="domain" description="ABC transmembrane type-1" evidence="13">
    <location>
        <begin position="101"/>
        <end position="290"/>
    </location>
</feature>
<reference evidence="15 17" key="2">
    <citation type="submission" date="2022-03" db="EMBL/GenBank/DDBJ databases">
        <title>Genome sequencing of Morococcus cerebrosus.</title>
        <authorList>
            <person name="Baek M.-G."/>
            <person name="Yi H."/>
        </authorList>
    </citation>
    <scope>NUCLEOTIDE SEQUENCE [LARGE SCALE GENOMIC DNA]</scope>
    <source>
        <strain evidence="15 17">CIP 81.93</strain>
    </source>
</reference>
<dbReference type="GO" id="GO:0015833">
    <property type="term" value="P:peptide transport"/>
    <property type="evidence" value="ECO:0007669"/>
    <property type="project" value="UniProtKB-KW"/>
</dbReference>
<evidence type="ECO:0000256" key="5">
    <source>
        <dbReference type="ARBA" id="ARBA00022692"/>
    </source>
</evidence>
<dbReference type="PANTHER" id="PTHR43386:SF2">
    <property type="entry name" value="OLIGOPEPTIDE TRANSPORT SYSTEM PERMEASE PROTEIN OPPC"/>
    <property type="match status" value="1"/>
</dbReference>
<keyword evidence="5 12" id="KW-0812">Transmembrane</keyword>
<evidence type="ECO:0000256" key="2">
    <source>
        <dbReference type="ARBA" id="ARBA00022448"/>
    </source>
</evidence>
<feature type="transmembrane region" description="Helical" evidence="12">
    <location>
        <begin position="165"/>
        <end position="183"/>
    </location>
</feature>
<dbReference type="PANTHER" id="PTHR43386">
    <property type="entry name" value="OLIGOPEPTIDE TRANSPORT SYSTEM PERMEASE PROTEIN APPC"/>
    <property type="match status" value="1"/>
</dbReference>
<reference evidence="14 16" key="1">
    <citation type="submission" date="2014-12" db="EMBL/GenBank/DDBJ databases">
        <title>Genome sequence of Morococcus cerebrosus.</title>
        <authorList>
            <person name="Shin S.-K."/>
            <person name="Yi H."/>
        </authorList>
    </citation>
    <scope>NUCLEOTIDE SEQUENCE [LARGE SCALE GENOMIC DNA]</scope>
    <source>
        <strain evidence="14 16">CIP 81.93</strain>
    </source>
</reference>
<organism evidence="14 16">
    <name type="scientific">Morococcus cerebrosus</name>
    <dbReference type="NCBI Taxonomy" id="1056807"/>
    <lineage>
        <taxon>Bacteria</taxon>
        <taxon>Pseudomonadati</taxon>
        <taxon>Pseudomonadota</taxon>
        <taxon>Betaproteobacteria</taxon>
        <taxon>Neisseriales</taxon>
        <taxon>Neisseriaceae</taxon>
        <taxon>Morococcus</taxon>
    </lineage>
</organism>
<keyword evidence="6" id="KW-0571">Peptide transport</keyword>
<comment type="subcellular location">
    <subcellularLocation>
        <location evidence="1">Cell inner membrane</location>
        <topology evidence="1">Multi-pass membrane protein</topology>
    </subcellularLocation>
    <subcellularLocation>
        <location evidence="12">Cell membrane</location>
        <topology evidence="12">Multi-pass membrane protein</topology>
    </subcellularLocation>
</comment>
<dbReference type="InterPro" id="IPR050366">
    <property type="entry name" value="BP-dependent_transpt_permease"/>
</dbReference>
<dbReference type="SUPFAM" id="SSF161098">
    <property type="entry name" value="MetI-like"/>
    <property type="match status" value="1"/>
</dbReference>
<keyword evidence="17" id="KW-1185">Reference proteome</keyword>
<dbReference type="Proteomes" id="UP000031390">
    <property type="component" value="Unassembled WGS sequence"/>
</dbReference>
<evidence type="ECO:0000313" key="17">
    <source>
        <dbReference type="Proteomes" id="UP000829504"/>
    </source>
</evidence>
<dbReference type="InterPro" id="IPR025966">
    <property type="entry name" value="OppC_N"/>
</dbReference>
<dbReference type="EMBL" id="CP094242">
    <property type="protein sequence ID" value="UNV86470.1"/>
    <property type="molecule type" value="Genomic_DNA"/>
</dbReference>
<dbReference type="AlphaFoldDB" id="A0A0C1H462"/>
<name>A0A0C1H462_9NEIS</name>
<evidence type="ECO:0000256" key="1">
    <source>
        <dbReference type="ARBA" id="ARBA00004429"/>
    </source>
</evidence>
<accession>A0A0C1H462</accession>
<dbReference type="PATRIC" id="fig|1056807.3.peg.433"/>
<evidence type="ECO:0000256" key="11">
    <source>
        <dbReference type="ARBA" id="ARBA00072251"/>
    </source>
</evidence>
<feature type="transmembrane region" description="Helical" evidence="12">
    <location>
        <begin position="140"/>
        <end position="159"/>
    </location>
</feature>
<dbReference type="Pfam" id="PF12911">
    <property type="entry name" value="OppC_N"/>
    <property type="match status" value="1"/>
</dbReference>
<keyword evidence="7" id="KW-0653">Protein transport</keyword>
<evidence type="ECO:0000256" key="12">
    <source>
        <dbReference type="RuleBase" id="RU363032"/>
    </source>
</evidence>
<dbReference type="InterPro" id="IPR035906">
    <property type="entry name" value="MetI-like_sf"/>
</dbReference>
<comment type="similarity">
    <text evidence="10">Belongs to the binding-protein-dependent transport system permease family. OppBC subfamily.</text>
</comment>
<keyword evidence="8 12" id="KW-1133">Transmembrane helix</keyword>
<dbReference type="Proteomes" id="UP000829504">
    <property type="component" value="Chromosome"/>
</dbReference>
<evidence type="ECO:0000256" key="10">
    <source>
        <dbReference type="ARBA" id="ARBA00024202"/>
    </source>
</evidence>
<dbReference type="EMBL" id="JUFZ01000016">
    <property type="protein sequence ID" value="KIC12531.1"/>
    <property type="molecule type" value="Genomic_DNA"/>
</dbReference>
<dbReference type="InterPro" id="IPR000515">
    <property type="entry name" value="MetI-like"/>
</dbReference>
<keyword evidence="4" id="KW-0997">Cell inner membrane</keyword>
<feature type="transmembrane region" description="Helical" evidence="12">
    <location>
        <begin position="38"/>
        <end position="59"/>
    </location>
</feature>
<dbReference type="GO" id="GO:0015031">
    <property type="term" value="P:protein transport"/>
    <property type="evidence" value="ECO:0007669"/>
    <property type="project" value="UniProtKB-KW"/>
</dbReference>
<dbReference type="GO" id="GO:0005886">
    <property type="term" value="C:plasma membrane"/>
    <property type="evidence" value="ECO:0007669"/>
    <property type="project" value="UniProtKB-SubCell"/>
</dbReference>
<feature type="transmembrane region" description="Helical" evidence="12">
    <location>
        <begin position="103"/>
        <end position="128"/>
    </location>
</feature>
<dbReference type="RefSeq" id="WP_016687970.1">
    <property type="nucleotide sequence ID" value="NZ_CP094242.1"/>
</dbReference>
<gene>
    <name evidence="15" type="primary">oppC</name>
    <name evidence="14" type="ORF">MCC93_04500</name>
    <name evidence="15" type="ORF">MON37_07120</name>
</gene>
<dbReference type="Pfam" id="PF00528">
    <property type="entry name" value="BPD_transp_1"/>
    <property type="match status" value="1"/>
</dbReference>
<feature type="transmembrane region" description="Helical" evidence="12">
    <location>
        <begin position="214"/>
        <end position="247"/>
    </location>
</feature>
<evidence type="ECO:0000259" key="13">
    <source>
        <dbReference type="PROSITE" id="PS50928"/>
    </source>
</evidence>
<feature type="transmembrane region" description="Helical" evidence="12">
    <location>
        <begin position="267"/>
        <end position="290"/>
    </location>
</feature>
<dbReference type="Gene3D" id="1.10.3720.10">
    <property type="entry name" value="MetI-like"/>
    <property type="match status" value="1"/>
</dbReference>
<keyword evidence="2 12" id="KW-0813">Transport</keyword>
<evidence type="ECO:0000313" key="16">
    <source>
        <dbReference type="Proteomes" id="UP000031390"/>
    </source>
</evidence>
<evidence type="ECO:0000256" key="8">
    <source>
        <dbReference type="ARBA" id="ARBA00022989"/>
    </source>
</evidence>
<evidence type="ECO:0000256" key="6">
    <source>
        <dbReference type="ARBA" id="ARBA00022856"/>
    </source>
</evidence>
<protein>
    <recommendedName>
        <fullName evidence="11">Oligopeptide transport system permease protein OppC</fullName>
    </recommendedName>
</protein>
<evidence type="ECO:0000313" key="14">
    <source>
        <dbReference type="EMBL" id="KIC12531.1"/>
    </source>
</evidence>
<dbReference type="GO" id="GO:0055085">
    <property type="term" value="P:transmembrane transport"/>
    <property type="evidence" value="ECO:0007669"/>
    <property type="project" value="InterPro"/>
</dbReference>
<sequence>MLFNKKNSRAIAEAAEQAQVHGRSLWQDAWRRFSNNKAALCSVFILAAIILFVIAVPWVSAYTYDHTDWDNMQIPPSFATRHYFGTDLLGRDLLTRAAAGGRISLLIGIAGALVAVVIGTLYGALAGFFGGKLDSVMMRLLEILNAFPFMFFVILLTTFFGRNLLLIFVAIGLVSWLDVARIVRGQTLSLKHKEFVEAARITGVSRRRIVTRHIIPNVLGVVMVYASLLVPGMIMFESFLSFLGLGVQEPKTSWGSMLQEGAASMEAAPWQLLVPCFFLVATLFCFNFIGDGLRDALDPKDR</sequence>
<dbReference type="CDD" id="cd06261">
    <property type="entry name" value="TM_PBP2"/>
    <property type="match status" value="1"/>
</dbReference>
<keyword evidence="3" id="KW-1003">Cell membrane</keyword>
<evidence type="ECO:0000313" key="15">
    <source>
        <dbReference type="EMBL" id="UNV86470.1"/>
    </source>
</evidence>
<proteinExistence type="inferred from homology"/>
<dbReference type="NCBIfam" id="NF011935">
    <property type="entry name" value="PRK15406.1"/>
    <property type="match status" value="1"/>
</dbReference>
<evidence type="ECO:0000256" key="4">
    <source>
        <dbReference type="ARBA" id="ARBA00022519"/>
    </source>
</evidence>